<dbReference type="PANTHER" id="PTHR43095:SF5">
    <property type="entry name" value="XYLULOSE KINASE"/>
    <property type="match status" value="1"/>
</dbReference>
<evidence type="ECO:0000259" key="5">
    <source>
        <dbReference type="Pfam" id="PF00370"/>
    </source>
</evidence>
<keyword evidence="2 4" id="KW-0808">Transferase</keyword>
<dbReference type="PROSITE" id="PS00445">
    <property type="entry name" value="FGGY_KINASES_2"/>
    <property type="match status" value="1"/>
</dbReference>
<dbReference type="Pfam" id="PF02782">
    <property type="entry name" value="FGGY_C"/>
    <property type="match status" value="1"/>
</dbReference>
<gene>
    <name evidence="7" type="ORF">MUG09_08635</name>
</gene>
<dbReference type="InterPro" id="IPR018484">
    <property type="entry name" value="FGGY_N"/>
</dbReference>
<dbReference type="Gene3D" id="3.30.420.40">
    <property type="match status" value="2"/>
</dbReference>
<dbReference type="InterPro" id="IPR018485">
    <property type="entry name" value="FGGY_C"/>
</dbReference>
<evidence type="ECO:0000313" key="7">
    <source>
        <dbReference type="EMBL" id="UOM49620.1"/>
    </source>
</evidence>
<dbReference type="PIRSF" id="PIRSF000538">
    <property type="entry name" value="GlpK"/>
    <property type="match status" value="1"/>
</dbReference>
<evidence type="ECO:0000256" key="3">
    <source>
        <dbReference type="ARBA" id="ARBA00022777"/>
    </source>
</evidence>
<accession>A0ABY4D6L8</accession>
<dbReference type="Pfam" id="PF00370">
    <property type="entry name" value="FGGY_N"/>
    <property type="match status" value="1"/>
</dbReference>
<keyword evidence="3 4" id="KW-0418">Kinase</keyword>
<comment type="similarity">
    <text evidence="1 4">Belongs to the FGGY kinase family.</text>
</comment>
<evidence type="ECO:0000256" key="4">
    <source>
        <dbReference type="RuleBase" id="RU003733"/>
    </source>
</evidence>
<dbReference type="InterPro" id="IPR018483">
    <property type="entry name" value="Carb_kinase_FGGY_CS"/>
</dbReference>
<evidence type="ECO:0000256" key="1">
    <source>
        <dbReference type="ARBA" id="ARBA00009156"/>
    </source>
</evidence>
<dbReference type="EMBL" id="CP094929">
    <property type="protein sequence ID" value="UOM49620.1"/>
    <property type="molecule type" value="Genomic_DNA"/>
</dbReference>
<dbReference type="CDD" id="cd07804">
    <property type="entry name" value="ASKHA_NBD_FGGY_RrXK-like"/>
    <property type="match status" value="1"/>
</dbReference>
<feature type="domain" description="Carbohydrate kinase FGGY C-terminal" evidence="6">
    <location>
        <begin position="259"/>
        <end position="453"/>
    </location>
</feature>
<feature type="domain" description="Carbohydrate kinase FGGY N-terminal" evidence="5">
    <location>
        <begin position="2"/>
        <end position="244"/>
    </location>
</feature>
<evidence type="ECO:0000259" key="6">
    <source>
        <dbReference type="Pfam" id="PF02782"/>
    </source>
</evidence>
<protein>
    <submittedName>
        <fullName evidence="7">FGGY-family carbohydrate kinase</fullName>
    </submittedName>
</protein>
<dbReference type="InterPro" id="IPR050406">
    <property type="entry name" value="FGGY_Carb_Kinase"/>
</dbReference>
<sequence>MYVLGLDYGTGGGKVTLVDAQAAVRAYAFQEYPIFTDHPGWSEHDANTYWELACTLIPQVLAQANVQAKDVQAIAISSAMPSLVMVDGQGEPVARAYNLMDRRAIEEVNALRELLGEKRIFEVTKNRLDDHPMIVNLLWEKHHRPEVFKRIHKALSIDGFVTYKLTNQYSAHYSGAAFYGVAYDLLKREFNAEILKEIGLSETLFPPLFRCEDIVGEVTEEAAKACSLVPGIRVCAGQVDCNAGYSGAGAIEVGDIQMNLGTCGNFGIIHDEPVFHASMIAFNYTTDSEKTFITVPTTTTGGHLIRYVRDTFYKAEKLQLAAQGKDVYDLINEDASVVPPGSEGLLILPYMMGERTPIWDVYAKAVMFGLSLHHGRGHIARAMMEAVAYALYDSYSLIKQTGVEMHSPIVLNEGGAKSVLWRRIITDVFNCPTVMVENRVGAPYGDALLAGISIGMFKDFSIAKEKAVYVSPMEPNIEVHHMYMEYFKLYKELYGHVKQDFRTLADLTKRYATT</sequence>
<organism evidence="7 8">
    <name type="scientific">Sphaerochaeta associata</name>
    <dbReference type="NCBI Taxonomy" id="1129264"/>
    <lineage>
        <taxon>Bacteria</taxon>
        <taxon>Pseudomonadati</taxon>
        <taxon>Spirochaetota</taxon>
        <taxon>Spirochaetia</taxon>
        <taxon>Spirochaetales</taxon>
        <taxon>Sphaerochaetaceae</taxon>
        <taxon>Sphaerochaeta</taxon>
    </lineage>
</organism>
<dbReference type="SUPFAM" id="SSF53067">
    <property type="entry name" value="Actin-like ATPase domain"/>
    <property type="match status" value="2"/>
</dbReference>
<dbReference type="PANTHER" id="PTHR43095">
    <property type="entry name" value="SUGAR KINASE"/>
    <property type="match status" value="1"/>
</dbReference>
<dbReference type="RefSeq" id="WP_244771014.1">
    <property type="nucleotide sequence ID" value="NZ_CP094929.1"/>
</dbReference>
<name>A0ABY4D6L8_9SPIR</name>
<dbReference type="InterPro" id="IPR043129">
    <property type="entry name" value="ATPase_NBD"/>
</dbReference>
<reference evidence="8" key="1">
    <citation type="journal article" date="2024" name="J Bioinform Genom">
        <title>Complete genome sequence of the type strain bacterium Sphaerochaeta associata GLS2t (VKM B-2742)t.</title>
        <authorList>
            <person name="Troshina O.Y."/>
            <person name="Tepeeva A.N."/>
            <person name="Arzamasceva V.O."/>
            <person name="Whitman W.B."/>
            <person name="Varghese N."/>
            <person name="Shapiro N."/>
            <person name="Woyke T."/>
            <person name="Kripides N.C."/>
            <person name="Vasilenko O.V."/>
        </authorList>
    </citation>
    <scope>NUCLEOTIDE SEQUENCE [LARGE SCALE GENOMIC DNA]</scope>
    <source>
        <strain evidence="8">GLS2T</strain>
    </source>
</reference>
<evidence type="ECO:0000313" key="8">
    <source>
        <dbReference type="Proteomes" id="UP000829708"/>
    </source>
</evidence>
<dbReference type="GO" id="GO:0016301">
    <property type="term" value="F:kinase activity"/>
    <property type="evidence" value="ECO:0007669"/>
    <property type="project" value="UniProtKB-KW"/>
</dbReference>
<proteinExistence type="inferred from homology"/>
<keyword evidence="8" id="KW-1185">Reference proteome</keyword>
<dbReference type="Proteomes" id="UP000829708">
    <property type="component" value="Chromosome"/>
</dbReference>
<dbReference type="InterPro" id="IPR000577">
    <property type="entry name" value="Carb_kinase_FGGY"/>
</dbReference>
<evidence type="ECO:0000256" key="2">
    <source>
        <dbReference type="ARBA" id="ARBA00022679"/>
    </source>
</evidence>